<dbReference type="InterPro" id="IPR053728">
    <property type="entry name" value="Alginate_Permeability_Chnl"/>
</dbReference>
<proteinExistence type="predicted"/>
<feature type="domain" description="Alginate export" evidence="1">
    <location>
        <begin position="52"/>
        <end position="156"/>
    </location>
</feature>
<sequence>MKKLYIIGLTLLFPFLGMAQDFTITGQLKPRFEGRQGFKTLRPADENLDVPSNFVSQRSRLSFLYASKENKLRVGLSVQDVRTWGATKQLVIGDANNLGLHEAWAEILFTPEFSLKAGRQELVYDDARILGNVDWAQQGRSHDLALFKYENNFKLHAGIATNAAREGLYKSAFEVSNYKAMQFLWFNKKWEQLNLSVMLLNNGVEFSEVATPTPADLQTVYAQLYGSRLEYRNGTLAVNAAAYYQGGKNNLNQTLKAYNALGEVFLTVGKGVKVMVGTELLSGTDMDAEDGISRSFTPFYGTNHKFNGLMDYFYVGNHANSVGLADHYAGVSYKKDKFGANLRAHVFNSMGNIVTEATDYDKNLGTEIDLTAKYQLTKEVGFQAGYSVMSATESMEVLKGGDHTKLNHWGWAMIVIKPTFFTTKK</sequence>
<dbReference type="EMBL" id="BAABJX010000025">
    <property type="protein sequence ID" value="GAA4832303.1"/>
    <property type="molecule type" value="Genomic_DNA"/>
</dbReference>
<organism evidence="2 3">
    <name type="scientific">Algivirga pacifica</name>
    <dbReference type="NCBI Taxonomy" id="1162670"/>
    <lineage>
        <taxon>Bacteria</taxon>
        <taxon>Pseudomonadati</taxon>
        <taxon>Bacteroidota</taxon>
        <taxon>Cytophagia</taxon>
        <taxon>Cytophagales</taxon>
        <taxon>Flammeovirgaceae</taxon>
        <taxon>Algivirga</taxon>
    </lineage>
</organism>
<evidence type="ECO:0000313" key="3">
    <source>
        <dbReference type="Proteomes" id="UP001500298"/>
    </source>
</evidence>
<dbReference type="Gene3D" id="2.40.160.100">
    <property type="match status" value="1"/>
</dbReference>
<dbReference type="InterPro" id="IPR025388">
    <property type="entry name" value="Alginate_export_dom"/>
</dbReference>
<name>A0ABP9DBN2_9BACT</name>
<dbReference type="Proteomes" id="UP001500298">
    <property type="component" value="Unassembled WGS sequence"/>
</dbReference>
<comment type="caution">
    <text evidence="2">The sequence shown here is derived from an EMBL/GenBank/DDBJ whole genome shotgun (WGS) entry which is preliminary data.</text>
</comment>
<dbReference type="Pfam" id="PF13372">
    <property type="entry name" value="Alginate_exp"/>
    <property type="match status" value="1"/>
</dbReference>
<evidence type="ECO:0000259" key="1">
    <source>
        <dbReference type="Pfam" id="PF13372"/>
    </source>
</evidence>
<evidence type="ECO:0000313" key="2">
    <source>
        <dbReference type="EMBL" id="GAA4832303.1"/>
    </source>
</evidence>
<reference evidence="3" key="1">
    <citation type="journal article" date="2019" name="Int. J. Syst. Evol. Microbiol.">
        <title>The Global Catalogue of Microorganisms (GCM) 10K type strain sequencing project: providing services to taxonomists for standard genome sequencing and annotation.</title>
        <authorList>
            <consortium name="The Broad Institute Genomics Platform"/>
            <consortium name="The Broad Institute Genome Sequencing Center for Infectious Disease"/>
            <person name="Wu L."/>
            <person name="Ma J."/>
        </authorList>
    </citation>
    <scope>NUCLEOTIDE SEQUENCE [LARGE SCALE GENOMIC DNA]</scope>
    <source>
        <strain evidence="3">JCM 18326</strain>
    </source>
</reference>
<dbReference type="RefSeq" id="WP_345370924.1">
    <property type="nucleotide sequence ID" value="NZ_BAABJX010000025.1"/>
</dbReference>
<dbReference type="SUPFAM" id="SSF56935">
    <property type="entry name" value="Porins"/>
    <property type="match status" value="1"/>
</dbReference>
<accession>A0ABP9DBN2</accession>
<protein>
    <submittedName>
        <fullName evidence="2">Alginate export family protein</fullName>
    </submittedName>
</protein>
<keyword evidence="3" id="KW-1185">Reference proteome</keyword>
<gene>
    <name evidence="2" type="ORF">GCM10023331_16910</name>
</gene>